<protein>
    <submittedName>
        <fullName evidence="2">Uncharacterized protein</fullName>
    </submittedName>
</protein>
<gene>
    <name evidence="2" type="ORF">LAX5112_02934</name>
</gene>
<dbReference type="OrthoDB" id="9862583at2"/>
<evidence type="ECO:0000256" key="1">
    <source>
        <dbReference type="SAM" id="MobiDB-lite"/>
    </source>
</evidence>
<keyword evidence="3" id="KW-1185">Reference proteome</keyword>
<accession>A0A0M7ABI8</accession>
<reference evidence="3" key="1">
    <citation type="submission" date="2015-07" db="EMBL/GenBank/DDBJ databases">
        <authorList>
            <person name="Rodrigo-Torres Lidia"/>
            <person name="Arahal R.David."/>
        </authorList>
    </citation>
    <scope>NUCLEOTIDE SEQUENCE [LARGE SCALE GENOMIC DNA]</scope>
    <source>
        <strain evidence="3">CECT 5112</strain>
    </source>
</reference>
<dbReference type="EMBL" id="CXWD01000011">
    <property type="protein sequence ID" value="CTQ71802.1"/>
    <property type="molecule type" value="Genomic_DNA"/>
</dbReference>
<proteinExistence type="predicted"/>
<feature type="region of interest" description="Disordered" evidence="1">
    <location>
        <begin position="1"/>
        <end position="26"/>
    </location>
</feature>
<dbReference type="AlphaFoldDB" id="A0A0M7ABI8"/>
<evidence type="ECO:0000313" key="3">
    <source>
        <dbReference type="Proteomes" id="UP000053235"/>
    </source>
</evidence>
<evidence type="ECO:0000313" key="2">
    <source>
        <dbReference type="EMBL" id="CTQ71802.1"/>
    </source>
</evidence>
<name>A0A0M7ABI8_9HYPH</name>
<dbReference type="Proteomes" id="UP000053235">
    <property type="component" value="Unassembled WGS sequence"/>
</dbReference>
<sequence>MSDTREEEEQKRDPSVTTGFTDGKGPATKLIKMCLGLEPHGEQEVIELGHALYRQWEQFYRPTSGTVAKTPDEIRQITNRMRDFVTSLRVLQSHGALPHPDDPDPGTPYPALSLGLINQWWHGIGDWKA</sequence>
<organism evidence="2 3">
    <name type="scientific">Roseibium alexandrii</name>
    <dbReference type="NCBI Taxonomy" id="388408"/>
    <lineage>
        <taxon>Bacteria</taxon>
        <taxon>Pseudomonadati</taxon>
        <taxon>Pseudomonadota</taxon>
        <taxon>Alphaproteobacteria</taxon>
        <taxon>Hyphomicrobiales</taxon>
        <taxon>Stappiaceae</taxon>
        <taxon>Roseibium</taxon>
    </lineage>
</organism>
<dbReference type="RefSeq" id="WP_055672452.1">
    <property type="nucleotide sequence ID" value="NZ_CXWD01000011.1"/>
</dbReference>